<dbReference type="PANTHER" id="PTHR23502">
    <property type="entry name" value="MAJOR FACILITATOR SUPERFAMILY"/>
    <property type="match status" value="1"/>
</dbReference>
<dbReference type="GO" id="GO:0016020">
    <property type="term" value="C:membrane"/>
    <property type="evidence" value="ECO:0007669"/>
    <property type="project" value="UniProtKB-SubCell"/>
</dbReference>
<evidence type="ECO:0000256" key="2">
    <source>
        <dbReference type="ARBA" id="ARBA00022692"/>
    </source>
</evidence>
<dbReference type="FunFam" id="1.20.1250.20:FF:000509">
    <property type="entry name" value="MFS general substrate transporter"/>
    <property type="match status" value="1"/>
</dbReference>
<dbReference type="AlphaFoldDB" id="A0A7D8Z195"/>
<feature type="transmembrane region" description="Helical" evidence="6">
    <location>
        <begin position="322"/>
        <end position="344"/>
    </location>
</feature>
<dbReference type="Proteomes" id="UP000481288">
    <property type="component" value="Unassembled WGS sequence"/>
</dbReference>
<evidence type="ECO:0000256" key="6">
    <source>
        <dbReference type="SAM" id="Phobius"/>
    </source>
</evidence>
<evidence type="ECO:0000256" key="3">
    <source>
        <dbReference type="ARBA" id="ARBA00022989"/>
    </source>
</evidence>
<dbReference type="EMBL" id="QGMG01000018">
    <property type="protein sequence ID" value="TVY58966.1"/>
    <property type="molecule type" value="Genomic_DNA"/>
</dbReference>
<feature type="transmembrane region" description="Helical" evidence="6">
    <location>
        <begin position="390"/>
        <end position="411"/>
    </location>
</feature>
<dbReference type="InterPro" id="IPR020846">
    <property type="entry name" value="MFS_dom"/>
</dbReference>
<dbReference type="Gene3D" id="1.20.1250.20">
    <property type="entry name" value="MFS general substrate transporter like domains"/>
    <property type="match status" value="1"/>
</dbReference>
<feature type="transmembrane region" description="Helical" evidence="6">
    <location>
        <begin position="90"/>
        <end position="110"/>
    </location>
</feature>
<feature type="transmembrane region" description="Helical" evidence="6">
    <location>
        <begin position="176"/>
        <end position="195"/>
    </location>
</feature>
<organism evidence="8 9">
    <name type="scientific">Lachnellula cervina</name>
    <dbReference type="NCBI Taxonomy" id="1316786"/>
    <lineage>
        <taxon>Eukaryota</taxon>
        <taxon>Fungi</taxon>
        <taxon>Dikarya</taxon>
        <taxon>Ascomycota</taxon>
        <taxon>Pezizomycotina</taxon>
        <taxon>Leotiomycetes</taxon>
        <taxon>Helotiales</taxon>
        <taxon>Lachnaceae</taxon>
        <taxon>Lachnellula</taxon>
    </lineage>
</organism>
<evidence type="ECO:0000313" key="8">
    <source>
        <dbReference type="EMBL" id="TVY58966.1"/>
    </source>
</evidence>
<feature type="transmembrane region" description="Helical" evidence="6">
    <location>
        <begin position="49"/>
        <end position="70"/>
    </location>
</feature>
<keyword evidence="3 6" id="KW-1133">Transmembrane helix</keyword>
<feature type="transmembrane region" description="Helical" evidence="6">
    <location>
        <begin position="142"/>
        <end position="164"/>
    </location>
</feature>
<evidence type="ECO:0000259" key="7">
    <source>
        <dbReference type="PROSITE" id="PS50850"/>
    </source>
</evidence>
<keyword evidence="4 6" id="KW-0472">Membrane</keyword>
<proteinExistence type="inferred from homology"/>
<keyword evidence="9" id="KW-1185">Reference proteome</keyword>
<feature type="transmembrane region" description="Helical" evidence="6">
    <location>
        <begin position="207"/>
        <end position="226"/>
    </location>
</feature>
<evidence type="ECO:0000256" key="5">
    <source>
        <dbReference type="ARBA" id="ARBA00038347"/>
    </source>
</evidence>
<feature type="domain" description="Major facilitator superfamily (MFS) profile" evidence="7">
    <location>
        <begin position="52"/>
        <end position="482"/>
    </location>
</feature>
<feature type="transmembrane region" description="Helical" evidence="6">
    <location>
        <begin position="117"/>
        <end position="136"/>
    </location>
</feature>
<evidence type="ECO:0000256" key="4">
    <source>
        <dbReference type="ARBA" id="ARBA00023136"/>
    </source>
</evidence>
<comment type="similarity">
    <text evidence="5">Belongs to the major facilitator superfamily. CAR1 family.</text>
</comment>
<keyword evidence="2 6" id="KW-0812">Transmembrane</keyword>
<dbReference type="GO" id="GO:0022857">
    <property type="term" value="F:transmembrane transporter activity"/>
    <property type="evidence" value="ECO:0007669"/>
    <property type="project" value="InterPro"/>
</dbReference>
<evidence type="ECO:0000313" key="9">
    <source>
        <dbReference type="Proteomes" id="UP000481288"/>
    </source>
</evidence>
<dbReference type="Pfam" id="PF07690">
    <property type="entry name" value="MFS_1"/>
    <property type="match status" value="1"/>
</dbReference>
<evidence type="ECO:0000256" key="1">
    <source>
        <dbReference type="ARBA" id="ARBA00004141"/>
    </source>
</evidence>
<dbReference type="SUPFAM" id="SSF103473">
    <property type="entry name" value="MFS general substrate transporter"/>
    <property type="match status" value="1"/>
</dbReference>
<feature type="transmembrane region" description="Helical" evidence="6">
    <location>
        <begin position="423"/>
        <end position="447"/>
    </location>
</feature>
<dbReference type="InterPro" id="IPR036259">
    <property type="entry name" value="MFS_trans_sf"/>
</dbReference>
<name>A0A7D8Z195_9HELO</name>
<protein>
    <submittedName>
        <fullName evidence="8">Efflux pump radE</fullName>
    </submittedName>
</protein>
<reference evidence="8 9" key="1">
    <citation type="submission" date="2018-05" db="EMBL/GenBank/DDBJ databases">
        <title>Whole genome sequencing for identification of molecular markers to develop diagnostic detection tools for the regulated plant pathogen Lachnellula willkommii.</title>
        <authorList>
            <person name="Giroux E."/>
            <person name="Bilodeau G."/>
        </authorList>
    </citation>
    <scope>NUCLEOTIDE SEQUENCE [LARGE SCALE GENOMIC DNA]</scope>
    <source>
        <strain evidence="8 9">CBS 625.97</strain>
    </source>
</reference>
<comment type="caution">
    <text evidence="8">The sequence shown here is derived from an EMBL/GenBank/DDBJ whole genome shotgun (WGS) entry which is preliminary data.</text>
</comment>
<feature type="transmembrane region" description="Helical" evidence="6">
    <location>
        <begin position="453"/>
        <end position="477"/>
    </location>
</feature>
<feature type="transmembrane region" description="Helical" evidence="6">
    <location>
        <begin position="365"/>
        <end position="384"/>
    </location>
</feature>
<accession>A0A7D8Z195</accession>
<gene>
    <name evidence="8" type="primary">radE_2</name>
    <name evidence="8" type="ORF">LCER1_G001219</name>
</gene>
<dbReference type="OrthoDB" id="5296287at2759"/>
<feature type="transmembrane region" description="Helical" evidence="6">
    <location>
        <begin position="279"/>
        <end position="302"/>
    </location>
</feature>
<sequence>MERVRSCETQPLLGHLDEELFRTTDQPSVDFDPNGDPDNPMDWSKSYKWGVVALLFFMAFTVTFTCIGVVPIADRIILDLEGYQSKSASILLVTVWELGEAAGPLLIAPLSEIYGRYPVFNVANILFIIGVVLAAVSETAGLFIFSRFLTGFAVASNVLNPAIIGDIYPSELRGSGMSLVMLAPLLGGAIGPAISGAIAETFGWRKILWISAVIAVVCEIFFFTMLRETYKVPILQRRAARLRKETNNKSLKCAWEPDNEGSPMSWLALRAAFTRPIVVLWDSSVLQLLSLYGGLVFSFYYIMATTLPTMLKEIYGFSPTMIGFSFLAFSIGATGGIVLCNLFLDSIYLKLGKSSGGAARPEHRLPFMIGGATFLPAVVLLYGWVPHSYWPVGLLLLAVAAFGFSIIMTWVPLASYIVDAFGLYSASALTMVLISRCLGGTLLPLAIPPLVDALGLGYGFLVLAAICLVMVSFPVVIMRYGSRWRQSSAYTRND</sequence>
<dbReference type="PROSITE" id="PS50850">
    <property type="entry name" value="MFS"/>
    <property type="match status" value="1"/>
</dbReference>
<dbReference type="InterPro" id="IPR011701">
    <property type="entry name" value="MFS"/>
</dbReference>
<dbReference type="PANTHER" id="PTHR23502:SF163">
    <property type="entry name" value="MAJOR FACILITATOR SUPERFAMILY (MFS) PROFILE DOMAIN-CONTAINING PROTEIN"/>
    <property type="match status" value="1"/>
</dbReference>
<comment type="subcellular location">
    <subcellularLocation>
        <location evidence="1">Membrane</location>
        <topology evidence="1">Multi-pass membrane protein</topology>
    </subcellularLocation>
</comment>